<dbReference type="InParanoid" id="A0A165GVX0"/>
<protein>
    <submittedName>
        <fullName evidence="1">Uncharacterized protein</fullName>
    </submittedName>
</protein>
<reference evidence="1 2" key="1">
    <citation type="journal article" date="2016" name="Mol. Biol. Evol.">
        <title>Comparative Genomics of Early-Diverging Mushroom-Forming Fungi Provides Insights into the Origins of Lignocellulose Decay Capabilities.</title>
        <authorList>
            <person name="Nagy L.G."/>
            <person name="Riley R."/>
            <person name="Tritt A."/>
            <person name="Adam C."/>
            <person name="Daum C."/>
            <person name="Floudas D."/>
            <person name="Sun H."/>
            <person name="Yadav J.S."/>
            <person name="Pangilinan J."/>
            <person name="Larsson K.H."/>
            <person name="Matsuura K."/>
            <person name="Barry K."/>
            <person name="Labutti K."/>
            <person name="Kuo R."/>
            <person name="Ohm R.A."/>
            <person name="Bhattacharya S.S."/>
            <person name="Shirouzu T."/>
            <person name="Yoshinaga Y."/>
            <person name="Martin F.M."/>
            <person name="Grigoriev I.V."/>
            <person name="Hibbett D.S."/>
        </authorList>
    </citation>
    <scope>NUCLEOTIDE SEQUENCE [LARGE SCALE GENOMIC DNA]</scope>
    <source>
        <strain evidence="1 2">93-53</strain>
    </source>
</reference>
<name>A0A165GVX0_9APHY</name>
<proteinExistence type="predicted"/>
<evidence type="ECO:0000313" key="1">
    <source>
        <dbReference type="EMBL" id="KZT10895.1"/>
    </source>
</evidence>
<dbReference type="EMBL" id="KV427608">
    <property type="protein sequence ID" value="KZT10895.1"/>
    <property type="molecule type" value="Genomic_DNA"/>
</dbReference>
<accession>A0A165GVX0</accession>
<dbReference type="GeneID" id="63819173"/>
<dbReference type="RefSeq" id="XP_040768635.1">
    <property type="nucleotide sequence ID" value="XM_040902142.1"/>
</dbReference>
<dbReference type="Proteomes" id="UP000076871">
    <property type="component" value="Unassembled WGS sequence"/>
</dbReference>
<organism evidence="1 2">
    <name type="scientific">Laetiporus sulphureus 93-53</name>
    <dbReference type="NCBI Taxonomy" id="1314785"/>
    <lineage>
        <taxon>Eukaryota</taxon>
        <taxon>Fungi</taxon>
        <taxon>Dikarya</taxon>
        <taxon>Basidiomycota</taxon>
        <taxon>Agaricomycotina</taxon>
        <taxon>Agaricomycetes</taxon>
        <taxon>Polyporales</taxon>
        <taxon>Laetiporus</taxon>
    </lineage>
</organism>
<sequence length="120" mass="13226">MLLYRGSRCFENYVGAGKNPALSLRQFLRVLLRVIRWFTLSAFAFAQKKESGPGLCISPRRDLGQASSSGSCNFMSMLLIMTSALPSLIGVFVELHDTGECFPKQSYQCAALSRSKVAHS</sequence>
<keyword evidence="2" id="KW-1185">Reference proteome</keyword>
<gene>
    <name evidence="1" type="ORF">LAESUDRAFT_354330</name>
</gene>
<dbReference type="AlphaFoldDB" id="A0A165GVX0"/>
<evidence type="ECO:0000313" key="2">
    <source>
        <dbReference type="Proteomes" id="UP000076871"/>
    </source>
</evidence>